<reference evidence="1" key="1">
    <citation type="submission" date="2018-05" db="EMBL/GenBank/DDBJ databases">
        <authorList>
            <person name="Lanie J.A."/>
            <person name="Ng W.-L."/>
            <person name="Kazmierczak K.M."/>
            <person name="Andrzejewski T.M."/>
            <person name="Davidsen T.M."/>
            <person name="Wayne K.J."/>
            <person name="Tettelin H."/>
            <person name="Glass J.I."/>
            <person name="Rusch D."/>
            <person name="Podicherti R."/>
            <person name="Tsui H.-C.T."/>
            <person name="Winkler M.E."/>
        </authorList>
    </citation>
    <scope>NUCLEOTIDE SEQUENCE</scope>
</reference>
<accession>A0A382ZX69</accession>
<dbReference type="EMBL" id="UINC01186835">
    <property type="protein sequence ID" value="SVD99258.1"/>
    <property type="molecule type" value="Genomic_DNA"/>
</dbReference>
<protein>
    <submittedName>
        <fullName evidence="1">Uncharacterized protein</fullName>
    </submittedName>
</protein>
<name>A0A382ZX69_9ZZZZ</name>
<sequence>MPGENRAFLFMVVGVSNSLEITSARIIY</sequence>
<proteinExistence type="predicted"/>
<organism evidence="1">
    <name type="scientific">marine metagenome</name>
    <dbReference type="NCBI Taxonomy" id="408172"/>
    <lineage>
        <taxon>unclassified sequences</taxon>
        <taxon>metagenomes</taxon>
        <taxon>ecological metagenomes</taxon>
    </lineage>
</organism>
<dbReference type="AlphaFoldDB" id="A0A382ZX69"/>
<gene>
    <name evidence="1" type="ORF">METZ01_LOCUS452112</name>
</gene>
<evidence type="ECO:0000313" key="1">
    <source>
        <dbReference type="EMBL" id="SVD99258.1"/>
    </source>
</evidence>